<dbReference type="KEGG" id="psoj:PHYSODRAFT_506204"/>
<dbReference type="AlphaFoldDB" id="G4ZMU8"/>
<reference evidence="1 2" key="1">
    <citation type="journal article" date="2006" name="Science">
        <title>Phytophthora genome sequences uncover evolutionary origins and mechanisms of pathogenesis.</title>
        <authorList>
            <person name="Tyler B.M."/>
            <person name="Tripathy S."/>
            <person name="Zhang X."/>
            <person name="Dehal P."/>
            <person name="Jiang R.H."/>
            <person name="Aerts A."/>
            <person name="Arredondo F.D."/>
            <person name="Baxter L."/>
            <person name="Bensasson D."/>
            <person name="Beynon J.L."/>
            <person name="Chapman J."/>
            <person name="Damasceno C.M."/>
            <person name="Dorrance A.E."/>
            <person name="Dou D."/>
            <person name="Dickerman A.W."/>
            <person name="Dubchak I.L."/>
            <person name="Garbelotto M."/>
            <person name="Gijzen M."/>
            <person name="Gordon S.G."/>
            <person name="Govers F."/>
            <person name="Grunwald N.J."/>
            <person name="Huang W."/>
            <person name="Ivors K.L."/>
            <person name="Jones R.W."/>
            <person name="Kamoun S."/>
            <person name="Krampis K."/>
            <person name="Lamour K.H."/>
            <person name="Lee M.K."/>
            <person name="McDonald W.H."/>
            <person name="Medina M."/>
            <person name="Meijer H.J."/>
            <person name="Nordberg E.K."/>
            <person name="Maclean D.J."/>
            <person name="Ospina-Giraldo M.D."/>
            <person name="Morris P.F."/>
            <person name="Phuntumart V."/>
            <person name="Putnam N.H."/>
            <person name="Rash S."/>
            <person name="Rose J.K."/>
            <person name="Sakihama Y."/>
            <person name="Salamov A.A."/>
            <person name="Savidor A."/>
            <person name="Scheuring C.F."/>
            <person name="Smith B.M."/>
            <person name="Sobral B.W."/>
            <person name="Terry A."/>
            <person name="Torto-Alalibo T.A."/>
            <person name="Win J."/>
            <person name="Xu Z."/>
            <person name="Zhang H."/>
            <person name="Grigoriev I.V."/>
            <person name="Rokhsar D.S."/>
            <person name="Boore J.L."/>
        </authorList>
    </citation>
    <scope>NUCLEOTIDE SEQUENCE [LARGE SCALE GENOMIC DNA]</scope>
    <source>
        <strain evidence="1 2">P6497</strain>
    </source>
</reference>
<keyword evidence="2" id="KW-1185">Reference proteome</keyword>
<dbReference type="EMBL" id="JH159155">
    <property type="protein sequence ID" value="EGZ14671.1"/>
    <property type="molecule type" value="Genomic_DNA"/>
</dbReference>
<dbReference type="PANTHER" id="PTHR40866">
    <property type="entry name" value="BED-TYPE DOMAIN-CONTAINING PROTEIN"/>
    <property type="match status" value="1"/>
</dbReference>
<proteinExistence type="predicted"/>
<evidence type="ECO:0000313" key="2">
    <source>
        <dbReference type="Proteomes" id="UP000002640"/>
    </source>
</evidence>
<feature type="non-terminal residue" evidence="1">
    <location>
        <position position="1"/>
    </location>
</feature>
<dbReference type="Proteomes" id="UP000002640">
    <property type="component" value="Unassembled WGS sequence"/>
</dbReference>
<evidence type="ECO:0000313" key="1">
    <source>
        <dbReference type="EMBL" id="EGZ14671.1"/>
    </source>
</evidence>
<protein>
    <submittedName>
        <fullName evidence="1">Uncharacterized protein</fullName>
    </submittedName>
</protein>
<gene>
    <name evidence="1" type="ORF">PHYSODRAFT_506204</name>
</gene>
<organism evidence="1 2">
    <name type="scientific">Phytophthora sojae (strain P6497)</name>
    <name type="common">Soybean stem and root rot agent</name>
    <name type="synonym">Phytophthora megasperma f. sp. glycines</name>
    <dbReference type="NCBI Taxonomy" id="1094619"/>
    <lineage>
        <taxon>Eukaryota</taxon>
        <taxon>Sar</taxon>
        <taxon>Stramenopiles</taxon>
        <taxon>Oomycota</taxon>
        <taxon>Peronosporomycetes</taxon>
        <taxon>Peronosporales</taxon>
        <taxon>Peronosporaceae</taxon>
        <taxon>Phytophthora</taxon>
    </lineage>
</organism>
<accession>G4ZMU8</accession>
<name>G4ZMU8_PHYSP</name>
<sequence>DVRLPLIEATIAAELPHKFAVMFDGWKHRTTHYVAVFAVYVKDNESKGVLLGISPPLDCCDYTSLSTRRGPCYESHGLRVGGACL</sequence>
<dbReference type="RefSeq" id="XP_009528420.1">
    <property type="nucleotide sequence ID" value="XM_009530125.1"/>
</dbReference>
<dbReference type="InParanoid" id="G4ZMU8"/>
<dbReference type="PANTHER" id="PTHR40866:SF1">
    <property type="entry name" value="BED-TYPE DOMAIN-CONTAINING PROTEIN"/>
    <property type="match status" value="1"/>
</dbReference>
<dbReference type="GeneID" id="20658584"/>